<reference evidence="1 2" key="1">
    <citation type="submission" date="2023-11" db="EMBL/GenBank/DDBJ databases">
        <authorList>
            <person name="Cook R."/>
            <person name="Crisci M."/>
            <person name="Pye H."/>
            <person name="Adriaenssens E."/>
            <person name="Santini J."/>
        </authorList>
    </citation>
    <scope>NUCLEOTIDE SEQUENCE [LARGE SCALE GENOMIC DNA]</scope>
    <source>
        <strain evidence="1">Lak_Megaphage_RVC_JS4_GC31</strain>
    </source>
</reference>
<accession>A0ABZ0Z233</accession>
<evidence type="ECO:0000313" key="1">
    <source>
        <dbReference type="EMBL" id="WQJ53084.1"/>
    </source>
</evidence>
<keyword evidence="2" id="KW-1185">Reference proteome</keyword>
<evidence type="ECO:0000313" key="2">
    <source>
        <dbReference type="Proteomes" id="UP001349343"/>
    </source>
</evidence>
<evidence type="ECO:0008006" key="3">
    <source>
        <dbReference type="Google" id="ProtNLM"/>
    </source>
</evidence>
<dbReference type="EMBL" id="OR769222">
    <property type="protein sequence ID" value="WQJ53084.1"/>
    <property type="molecule type" value="Genomic_DNA"/>
</dbReference>
<organism evidence="1 2">
    <name type="scientific">phage Lak_Megaphage_RVC_JS4_GC31</name>
    <dbReference type="NCBI Taxonomy" id="3109228"/>
    <lineage>
        <taxon>Viruses</taxon>
        <taxon>Duplodnaviria</taxon>
        <taxon>Heunggongvirae</taxon>
        <taxon>Uroviricota</taxon>
        <taxon>Caudoviricetes</taxon>
        <taxon>Caudoviricetes code 15 clade</taxon>
    </lineage>
</organism>
<dbReference type="Proteomes" id="UP001349343">
    <property type="component" value="Segment"/>
</dbReference>
<sequence length="209" mass="23759">MAVIANGPDVPKKSSGLLGLSHFRNSRVATSLWEPIYQNLFTVQLTCPQGMQQTTDEERMNIILEGVTSVGQINTSKNPGTVEQKFKFATRTFAAAVPDSTTVDLTLHFMLNLSYDNGSPENYTYKFLREWVDLMYDPLTGREGLKKDYVAPSMTITMQDRAGNPYWQWVFYYIFPTEGIAGPNLSYEQAGLMETDIKFRADFWDECML</sequence>
<protein>
    <recommendedName>
        <fullName evidence="3">Tail tube protein</fullName>
    </recommendedName>
</protein>
<proteinExistence type="predicted"/>
<name>A0ABZ0Z233_9CAUD</name>